<dbReference type="InterPro" id="IPR020568">
    <property type="entry name" value="Ribosomal_Su5_D2-typ_SF"/>
</dbReference>
<name>A0A0C9SM98_PAXIN</name>
<dbReference type="HOGENOM" id="CLU_3019952_0_0_1"/>
<dbReference type="InterPro" id="IPR027408">
    <property type="entry name" value="PNPase/RNase_PH_dom_sf"/>
</dbReference>
<reference evidence="2" key="2">
    <citation type="submission" date="2015-01" db="EMBL/GenBank/DDBJ databases">
        <title>Evolutionary Origins and Diversification of the Mycorrhizal Mutualists.</title>
        <authorList>
            <consortium name="DOE Joint Genome Institute"/>
            <consortium name="Mycorrhizal Genomics Consortium"/>
            <person name="Kohler A."/>
            <person name="Kuo A."/>
            <person name="Nagy L.G."/>
            <person name="Floudas D."/>
            <person name="Copeland A."/>
            <person name="Barry K.W."/>
            <person name="Cichocki N."/>
            <person name="Veneault-Fourrey C."/>
            <person name="LaButti K."/>
            <person name="Lindquist E.A."/>
            <person name="Lipzen A."/>
            <person name="Lundell T."/>
            <person name="Morin E."/>
            <person name="Murat C."/>
            <person name="Riley R."/>
            <person name="Ohm R."/>
            <person name="Sun H."/>
            <person name="Tunlid A."/>
            <person name="Henrissat B."/>
            <person name="Grigoriev I.V."/>
            <person name="Hibbett D.S."/>
            <person name="Martin F."/>
        </authorList>
    </citation>
    <scope>NUCLEOTIDE SEQUENCE [LARGE SCALE GENOMIC DNA]</scope>
    <source>
        <strain evidence="2">ATCC 200175</strain>
    </source>
</reference>
<proteinExistence type="predicted"/>
<dbReference type="SUPFAM" id="SSF54211">
    <property type="entry name" value="Ribosomal protein S5 domain 2-like"/>
    <property type="match status" value="1"/>
</dbReference>
<dbReference type="OrthoDB" id="10264038at2759"/>
<sequence>MPLALSTSIPEKEFTYEALKHSLRLDGRDQLELRTPTITFGPELGWVECSFGRTRCVFKMQ</sequence>
<gene>
    <name evidence="1" type="ORF">PAXINDRAFT_92936</name>
</gene>
<dbReference type="Gene3D" id="3.30.230.70">
    <property type="entry name" value="GHMP Kinase, N-terminal domain"/>
    <property type="match status" value="1"/>
</dbReference>
<dbReference type="GO" id="GO:0000176">
    <property type="term" value="C:nuclear exosome (RNase complex)"/>
    <property type="evidence" value="ECO:0007669"/>
    <property type="project" value="UniProtKB-ARBA"/>
</dbReference>
<organism evidence="1 2">
    <name type="scientific">Paxillus involutus ATCC 200175</name>
    <dbReference type="NCBI Taxonomy" id="664439"/>
    <lineage>
        <taxon>Eukaryota</taxon>
        <taxon>Fungi</taxon>
        <taxon>Dikarya</taxon>
        <taxon>Basidiomycota</taxon>
        <taxon>Agaricomycotina</taxon>
        <taxon>Agaricomycetes</taxon>
        <taxon>Agaricomycetidae</taxon>
        <taxon>Boletales</taxon>
        <taxon>Paxilineae</taxon>
        <taxon>Paxillaceae</taxon>
        <taxon>Paxillus</taxon>
    </lineage>
</organism>
<evidence type="ECO:0000313" key="1">
    <source>
        <dbReference type="EMBL" id="KIJ05799.1"/>
    </source>
</evidence>
<evidence type="ECO:0000313" key="2">
    <source>
        <dbReference type="Proteomes" id="UP000053647"/>
    </source>
</evidence>
<keyword evidence="2" id="KW-1185">Reference proteome</keyword>
<protein>
    <submittedName>
        <fullName evidence="1">Uncharacterized protein</fullName>
    </submittedName>
</protein>
<reference evidence="1 2" key="1">
    <citation type="submission" date="2014-06" db="EMBL/GenBank/DDBJ databases">
        <authorList>
            <consortium name="DOE Joint Genome Institute"/>
            <person name="Kuo A."/>
            <person name="Kohler A."/>
            <person name="Nagy L.G."/>
            <person name="Floudas D."/>
            <person name="Copeland A."/>
            <person name="Barry K.W."/>
            <person name="Cichocki N."/>
            <person name="Veneault-Fourrey C."/>
            <person name="LaButti K."/>
            <person name="Lindquist E.A."/>
            <person name="Lipzen A."/>
            <person name="Lundell T."/>
            <person name="Morin E."/>
            <person name="Murat C."/>
            <person name="Sun H."/>
            <person name="Tunlid A."/>
            <person name="Henrissat B."/>
            <person name="Grigoriev I.V."/>
            <person name="Hibbett D.S."/>
            <person name="Martin F."/>
            <person name="Nordberg H.P."/>
            <person name="Cantor M.N."/>
            <person name="Hua S.X."/>
        </authorList>
    </citation>
    <scope>NUCLEOTIDE SEQUENCE [LARGE SCALE GENOMIC DNA]</scope>
    <source>
        <strain evidence="1 2">ATCC 200175</strain>
    </source>
</reference>
<dbReference type="Proteomes" id="UP000053647">
    <property type="component" value="Unassembled WGS sequence"/>
</dbReference>
<dbReference type="EMBL" id="KN820710">
    <property type="protein sequence ID" value="KIJ05799.1"/>
    <property type="molecule type" value="Genomic_DNA"/>
</dbReference>
<accession>A0A0C9SM98</accession>
<dbReference type="AlphaFoldDB" id="A0A0C9SM98"/>